<keyword evidence="9" id="KW-0408">Iron</keyword>
<evidence type="ECO:0000256" key="5">
    <source>
        <dbReference type="ARBA" id="ARBA00022692"/>
    </source>
</evidence>
<evidence type="ECO:0000256" key="8">
    <source>
        <dbReference type="ARBA" id="ARBA00022989"/>
    </source>
</evidence>
<evidence type="ECO:0000256" key="2">
    <source>
        <dbReference type="ARBA" id="ARBA00004141"/>
    </source>
</evidence>
<dbReference type="GO" id="GO:0140575">
    <property type="term" value="F:transmembrane monodehydroascorbate reductase activity"/>
    <property type="evidence" value="ECO:0007669"/>
    <property type="project" value="InterPro"/>
</dbReference>
<dbReference type="Proteomes" id="UP000241890">
    <property type="component" value="Unassembled WGS sequence"/>
</dbReference>
<keyword evidence="7" id="KW-0249">Electron transport</keyword>
<comment type="cofactor">
    <cofactor evidence="1">
        <name>heme b</name>
        <dbReference type="ChEBI" id="CHEBI:60344"/>
    </cofactor>
</comment>
<keyword evidence="3" id="KW-0813">Transport</keyword>
<keyword evidence="6" id="KW-0479">Metal-binding</keyword>
<proteinExistence type="predicted"/>
<evidence type="ECO:0000259" key="12">
    <source>
        <dbReference type="Pfam" id="PF03188"/>
    </source>
</evidence>
<evidence type="ECO:0000313" key="13">
    <source>
        <dbReference type="EMBL" id="GBG32721.1"/>
    </source>
</evidence>
<keyword evidence="14" id="KW-1185">Reference proteome</keyword>
<comment type="caution">
    <text evidence="13">The sequence shown here is derived from an EMBL/GenBank/DDBJ whole genome shotgun (WGS) entry which is preliminary data.</text>
</comment>
<evidence type="ECO:0000256" key="7">
    <source>
        <dbReference type="ARBA" id="ARBA00022982"/>
    </source>
</evidence>
<feature type="transmembrane region" description="Helical" evidence="11">
    <location>
        <begin position="20"/>
        <end position="39"/>
    </location>
</feature>
<dbReference type="GO" id="GO:0016020">
    <property type="term" value="C:membrane"/>
    <property type="evidence" value="ECO:0007669"/>
    <property type="project" value="UniProtKB-SubCell"/>
</dbReference>
<protein>
    <recommendedName>
        <fullName evidence="12">Cytochrome b561 domain-containing protein</fullName>
    </recommendedName>
</protein>
<dbReference type="Pfam" id="PF03188">
    <property type="entry name" value="Cytochrom_B561"/>
    <property type="match status" value="1"/>
</dbReference>
<evidence type="ECO:0000256" key="11">
    <source>
        <dbReference type="SAM" id="Phobius"/>
    </source>
</evidence>
<name>A0A2R5GWD5_9STRA</name>
<evidence type="ECO:0000256" key="10">
    <source>
        <dbReference type="ARBA" id="ARBA00023136"/>
    </source>
</evidence>
<keyword evidence="4" id="KW-0349">Heme</keyword>
<feature type="transmembrane region" description="Helical" evidence="11">
    <location>
        <begin position="45"/>
        <end position="64"/>
    </location>
</feature>
<feature type="domain" description="Cytochrome b561" evidence="12">
    <location>
        <begin position="45"/>
        <end position="169"/>
    </location>
</feature>
<evidence type="ECO:0000256" key="4">
    <source>
        <dbReference type="ARBA" id="ARBA00022617"/>
    </source>
</evidence>
<dbReference type="Gene3D" id="1.20.120.1770">
    <property type="match status" value="1"/>
</dbReference>
<keyword evidence="5 11" id="KW-0812">Transmembrane</keyword>
<dbReference type="PANTHER" id="PTHR15422">
    <property type="entry name" value="OS05G0565100 PROTEIN"/>
    <property type="match status" value="1"/>
</dbReference>
<evidence type="ECO:0000256" key="3">
    <source>
        <dbReference type="ARBA" id="ARBA00022448"/>
    </source>
</evidence>
<dbReference type="AlphaFoldDB" id="A0A2R5GWD5"/>
<keyword evidence="8 11" id="KW-1133">Transmembrane helix</keyword>
<comment type="subcellular location">
    <subcellularLocation>
        <location evidence="2">Membrane</location>
        <topology evidence="2">Multi-pass membrane protein</topology>
    </subcellularLocation>
</comment>
<dbReference type="InParanoid" id="A0A2R5GWD5"/>
<evidence type="ECO:0000256" key="1">
    <source>
        <dbReference type="ARBA" id="ARBA00001970"/>
    </source>
</evidence>
<sequence length="194" mass="21731">MGSDAKSKDAKEAVYARFKWPCVAFGVGVGAYSAMLPGSWTWFSWHPLIMSVVCFVIATLGTLLKKIGGLENTRTHAKLLTGGTALLWFGFYVIYTNKEMARKEHFLSWHAWIGLMSLFGWSASIPPLNATIHPDFGKAKTNQSFRFMHRWTGRIILALSWLACFTGFQTMQPNLWMQVIVAVPLIVATPMVLV</sequence>
<feature type="transmembrane region" description="Helical" evidence="11">
    <location>
        <begin position="107"/>
        <end position="130"/>
    </location>
</feature>
<feature type="transmembrane region" description="Helical" evidence="11">
    <location>
        <begin position="175"/>
        <end position="193"/>
    </location>
</feature>
<evidence type="ECO:0000256" key="9">
    <source>
        <dbReference type="ARBA" id="ARBA00023004"/>
    </source>
</evidence>
<dbReference type="OrthoDB" id="432881at2759"/>
<feature type="transmembrane region" description="Helical" evidence="11">
    <location>
        <begin position="76"/>
        <end position="95"/>
    </location>
</feature>
<evidence type="ECO:0000313" key="14">
    <source>
        <dbReference type="Proteomes" id="UP000241890"/>
    </source>
</evidence>
<feature type="transmembrane region" description="Helical" evidence="11">
    <location>
        <begin position="151"/>
        <end position="169"/>
    </location>
</feature>
<reference evidence="13 14" key="1">
    <citation type="submission" date="2017-12" db="EMBL/GenBank/DDBJ databases">
        <title>Sequencing, de novo assembly and annotation of complete genome of a new Thraustochytrid species, strain FCC1311.</title>
        <authorList>
            <person name="Sedici K."/>
            <person name="Godart F."/>
            <person name="Aiese Cigliano R."/>
            <person name="Sanseverino W."/>
            <person name="Barakat M."/>
            <person name="Ortet P."/>
            <person name="Marechal E."/>
            <person name="Cagnac O."/>
            <person name="Amato A."/>
        </authorList>
    </citation>
    <scope>NUCLEOTIDE SEQUENCE [LARGE SCALE GENOMIC DNA]</scope>
</reference>
<dbReference type="InterPro" id="IPR006593">
    <property type="entry name" value="Cyt_b561/ferric_Rdtase_TM"/>
</dbReference>
<accession>A0A2R5GWD5</accession>
<evidence type="ECO:0000256" key="6">
    <source>
        <dbReference type="ARBA" id="ARBA00022723"/>
    </source>
</evidence>
<dbReference type="PANTHER" id="PTHR15422:SF45">
    <property type="entry name" value="CYTOCHROME B561 DOMAIN-CONTAINING PROTEIN"/>
    <property type="match status" value="1"/>
</dbReference>
<dbReference type="GO" id="GO:0046872">
    <property type="term" value="F:metal ion binding"/>
    <property type="evidence" value="ECO:0007669"/>
    <property type="project" value="UniProtKB-KW"/>
</dbReference>
<gene>
    <name evidence="13" type="ORF">FCC1311_089462</name>
</gene>
<keyword evidence="10 11" id="KW-0472">Membrane</keyword>
<dbReference type="EMBL" id="BEYU01000128">
    <property type="protein sequence ID" value="GBG32721.1"/>
    <property type="molecule type" value="Genomic_DNA"/>
</dbReference>
<dbReference type="InterPro" id="IPR045150">
    <property type="entry name" value="CYB561D1/2"/>
</dbReference>
<organism evidence="13 14">
    <name type="scientific">Hondaea fermentalgiana</name>
    <dbReference type="NCBI Taxonomy" id="2315210"/>
    <lineage>
        <taxon>Eukaryota</taxon>
        <taxon>Sar</taxon>
        <taxon>Stramenopiles</taxon>
        <taxon>Bigyra</taxon>
        <taxon>Labyrinthulomycetes</taxon>
        <taxon>Thraustochytrida</taxon>
        <taxon>Thraustochytriidae</taxon>
        <taxon>Hondaea</taxon>
    </lineage>
</organism>